<feature type="compositionally biased region" description="Low complexity" evidence="1">
    <location>
        <begin position="422"/>
        <end position="431"/>
    </location>
</feature>
<feature type="region of interest" description="Disordered" evidence="1">
    <location>
        <begin position="132"/>
        <end position="315"/>
    </location>
</feature>
<dbReference type="Bgee" id="ENSMNEG00000033686">
    <property type="expression patterns" value="Expressed in bone marrow and 3 other cell types or tissues"/>
</dbReference>
<feature type="region of interest" description="Disordered" evidence="1">
    <location>
        <begin position="550"/>
        <end position="797"/>
    </location>
</feature>
<evidence type="ECO:0000313" key="3">
    <source>
        <dbReference type="Proteomes" id="UP000233120"/>
    </source>
</evidence>
<dbReference type="PANTHER" id="PTHR15964:SF0">
    <property type="entry name" value="APOLIPOPROTEIN B RECEPTOR"/>
    <property type="match status" value="1"/>
</dbReference>
<feature type="region of interest" description="Disordered" evidence="1">
    <location>
        <begin position="945"/>
        <end position="1155"/>
    </location>
</feature>
<organism evidence="2 3">
    <name type="scientific">Macaca nemestrina</name>
    <name type="common">Pig-tailed macaque</name>
    <dbReference type="NCBI Taxonomy" id="9545"/>
    <lineage>
        <taxon>Eukaryota</taxon>
        <taxon>Metazoa</taxon>
        <taxon>Chordata</taxon>
        <taxon>Craniata</taxon>
        <taxon>Vertebrata</taxon>
        <taxon>Euteleostomi</taxon>
        <taxon>Mammalia</taxon>
        <taxon>Eutheria</taxon>
        <taxon>Euarchontoglires</taxon>
        <taxon>Primates</taxon>
        <taxon>Haplorrhini</taxon>
        <taxon>Catarrhini</taxon>
        <taxon>Cercopithecidae</taxon>
        <taxon>Cercopithecinae</taxon>
        <taxon>Macaca</taxon>
    </lineage>
</organism>
<feature type="compositionally biased region" description="Basic and acidic residues" evidence="1">
    <location>
        <begin position="986"/>
        <end position="1008"/>
    </location>
</feature>
<feature type="compositionally biased region" description="Basic and acidic residues" evidence="1">
    <location>
        <begin position="945"/>
        <end position="976"/>
    </location>
</feature>
<feature type="compositionally biased region" description="Basic and acidic residues" evidence="1">
    <location>
        <begin position="250"/>
        <end position="273"/>
    </location>
</feature>
<dbReference type="GeneID" id="105482871"/>
<feature type="compositionally biased region" description="Acidic residues" evidence="1">
    <location>
        <begin position="699"/>
        <end position="710"/>
    </location>
</feature>
<dbReference type="AlphaFoldDB" id="A0A2K6C7P0"/>
<dbReference type="STRING" id="9545.ENSMNEP00000019676"/>
<keyword evidence="3" id="KW-1185">Reference proteome</keyword>
<protein>
    <submittedName>
        <fullName evidence="2">Apolipoprotein B receptor</fullName>
    </submittedName>
</protein>
<proteinExistence type="predicted"/>
<feature type="compositionally biased region" description="Acidic residues" evidence="1">
    <location>
        <begin position="468"/>
        <end position="477"/>
    </location>
</feature>
<dbReference type="GO" id="GO:0005886">
    <property type="term" value="C:plasma membrane"/>
    <property type="evidence" value="ECO:0007669"/>
    <property type="project" value="Ensembl"/>
</dbReference>
<dbReference type="PANTHER" id="PTHR15964">
    <property type="entry name" value="APOLIPOPROTEIN B48 RECEPTOR"/>
    <property type="match status" value="1"/>
</dbReference>
<dbReference type="Ensembl" id="ENSMNET00000043917.1">
    <property type="protein sequence ID" value="ENSMNEP00000019676.1"/>
    <property type="gene ID" value="ENSMNEG00000033686.1"/>
</dbReference>
<dbReference type="OrthoDB" id="9450656at2759"/>
<feature type="compositionally biased region" description="Acidic residues" evidence="1">
    <location>
        <begin position="720"/>
        <end position="730"/>
    </location>
</feature>
<feature type="compositionally biased region" description="Basic and acidic residues" evidence="1">
    <location>
        <begin position="223"/>
        <end position="242"/>
    </location>
</feature>
<dbReference type="GO" id="GO:0006869">
    <property type="term" value="P:lipid transport"/>
    <property type="evidence" value="ECO:0007669"/>
    <property type="project" value="InterPro"/>
</dbReference>
<dbReference type="GO" id="GO:0005813">
    <property type="term" value="C:centrosome"/>
    <property type="evidence" value="ECO:0007669"/>
    <property type="project" value="Ensembl"/>
</dbReference>
<feature type="compositionally biased region" description="Basic residues" evidence="1">
    <location>
        <begin position="1058"/>
        <end position="1075"/>
    </location>
</feature>
<dbReference type="KEGG" id="mni:105482871"/>
<evidence type="ECO:0000313" key="2">
    <source>
        <dbReference type="Ensembl" id="ENSMNEP00000019676.1"/>
    </source>
</evidence>
<reference evidence="2" key="2">
    <citation type="submission" date="2025-09" db="UniProtKB">
        <authorList>
            <consortium name="Ensembl"/>
        </authorList>
    </citation>
    <scope>IDENTIFICATION</scope>
</reference>
<feature type="compositionally biased region" description="Low complexity" evidence="1">
    <location>
        <begin position="1022"/>
        <end position="1044"/>
    </location>
</feature>
<dbReference type="GO" id="GO:0006641">
    <property type="term" value="P:triglyceride metabolic process"/>
    <property type="evidence" value="ECO:0007669"/>
    <property type="project" value="TreeGrafter"/>
</dbReference>
<feature type="compositionally biased region" description="Basic and acidic residues" evidence="1">
    <location>
        <begin position="652"/>
        <end position="675"/>
    </location>
</feature>
<feature type="region of interest" description="Disordered" evidence="1">
    <location>
        <begin position="851"/>
        <end position="919"/>
    </location>
</feature>
<gene>
    <name evidence="2" type="primary">APOBR</name>
</gene>
<feature type="compositionally biased region" description="Basic and acidic residues" evidence="1">
    <location>
        <begin position="685"/>
        <end position="696"/>
    </location>
</feature>
<reference evidence="2" key="1">
    <citation type="submission" date="2025-08" db="UniProtKB">
        <authorList>
            <consortium name="Ensembl"/>
        </authorList>
    </citation>
    <scope>IDENTIFICATION</scope>
</reference>
<feature type="compositionally biased region" description="Low complexity" evidence="1">
    <location>
        <begin position="377"/>
        <end position="387"/>
    </location>
</feature>
<dbReference type="OMA" id="GTHQGDT"/>
<feature type="compositionally biased region" description="Basic and acidic residues" evidence="1">
    <location>
        <begin position="344"/>
        <end position="367"/>
    </location>
</feature>
<dbReference type="Proteomes" id="UP000233120">
    <property type="component" value="Unassembled WGS sequence"/>
</dbReference>
<dbReference type="InterPro" id="IPR026158">
    <property type="entry name" value="ApolipoprotB_rcpt"/>
</dbReference>
<dbReference type="GeneTree" id="ENSGT00530000065031"/>
<feature type="compositionally biased region" description="Basic and acidic residues" evidence="1">
    <location>
        <begin position="779"/>
        <end position="794"/>
    </location>
</feature>
<feature type="region of interest" description="Disordered" evidence="1">
    <location>
        <begin position="328"/>
        <end position="522"/>
    </location>
</feature>
<feature type="compositionally biased region" description="Basic and acidic residues" evidence="1">
    <location>
        <begin position="284"/>
        <end position="298"/>
    </location>
</feature>
<evidence type="ECO:0000256" key="1">
    <source>
        <dbReference type="SAM" id="MobiDB-lite"/>
    </source>
</evidence>
<sequence length="1155" mass="122425">MYTHFPGCSGGCCGHQGPWAGPGVGTHQGDTGEEEVPSVLGKIGLSWWVGTVIISFLDTQTQTDRMDFLRLHLPGLHQALRGALDSLGTFVSYLLGDAVPTVEREAQAAEELGAVAVGRTGKIVEEEAQEALEGLRGSQNEGAGGLRGPGEDRRREAGSSAVEQTWSWGDGSSHGSQAERQDSGAGETAKAARCQEPSAPLEARKKSKAGSGACQERSGQAQERQEPDEQEVNREERLRIWEQEEEEEEVRAREPGMARGAESEWTWHGEPEGKAGAGGPKAAGDNREMEQGVRKADAGETEEPGAEGAGKGEEVVVVEKACESTRAWGTWVPGAEPEDWGILGREEARTIPGREEARTILDGEEARTISGEEEAETASGGEEAGTAPAREEEAGTASGGEEAGTAPAREEEAGTASGGEEAGTASGGDEAWTTSGKEEADLPGVRQTEYGAVPGERLLEATGKVWVLEEEGDEEREAEVSPFPKQAQVLGTERTEEAAESQTAGREAVGGQEAGESFEGQADLCGKEAEMRWDLEIRADWARLEELVQAEEAQEERESGRDLVAELPSDGEAEGAADLEVTPEARPEEELTGEESEAAQTSCGPLGVEWGGLTHRVTKGQGPELMGGAQTPSKQPEEREAGEVELQGVLARSKEEQERSLEAGPRHAESVKPEASEAFPGAWENRTRRDMERGNTQEDAADGEQWEEEAAGGQTPVAEAEGDQESELSEVPEAGGEGPTTQDTGCGIEEGEASVSENQDLDGSTGADAGPGLSLGEAYARETKDGEAEADRTPRRGWRLQAVAVDLQDHEDAQTGTVAAEVMGGEVDPDVSAAGAGEALEGALGQGWDLKEREETAAGEHAGGQEFGLEGSAEEEVAGRGGQAEAFEAREGGPGGGRVEAEESAGAEDSCGLDHVGSQTARADGMGATVEAAGLLEEWMLLEEKAVGWQEREQREDREGRRGDHHPEGEAPRLLDAEGLMVTRGWRAEAKETEPESLEDVRGHEEWPTHQAPAEAAPGSVGEAETAEATGSARGGAASSWSEAPLPGSLLDVSVPRSRVHLSRSSSQRRSRPSFRRTPALEQQEEPPAPNPPEEELSAPEQRPLQPEEPPEPSPLRHDGTPVPARRRPLGHGFDLMHPGMMQELQARLGRPKPQ</sequence>
<name>A0A2K6C7P0_MACNE</name>
<accession>A0A2K6C7P0</accession>
<dbReference type="GO" id="GO:0030229">
    <property type="term" value="F:very-low-density lipoprotein particle receptor activity"/>
    <property type="evidence" value="ECO:0007669"/>
    <property type="project" value="TreeGrafter"/>
</dbReference>